<dbReference type="VEuPathDB" id="ToxoDB:EPH_0010880"/>
<gene>
    <name evidence="2" type="ORF">EPH_0010880</name>
</gene>
<feature type="compositionally biased region" description="Polar residues" evidence="1">
    <location>
        <begin position="16"/>
        <end position="34"/>
    </location>
</feature>
<feature type="compositionally biased region" description="Low complexity" evidence="1">
    <location>
        <begin position="59"/>
        <end position="78"/>
    </location>
</feature>
<sequence>MMLMRGQGRHNREILPSSSTGLETVDSDSAQSKAYVSDQPSEDREETEGILGGSTDQPQHSLGSLTQQSQQQQQQSLSANDPSRRSEQEVEDVVQLCLEVIREHEAETASLSPRALQQSVTHANLFPTEASGCHTSSKQTSDSYVDLEEGTGSCPSHHSDKPDPFAVYEAFRPEHAQQLHANNVAGSGEATQDPSVPEQDLDLYATRTLTVLLLAGPSPVRRTAAIASSCFGLHLLSFQVKGTKYVVFTQGLRFGPHLQLIRSPREEELRGFLLFLSLQFLSYQAELPLETLKASIRLVGREDLLQGFNEASLLKAAHFRETSHKLESLGDLLSECESLKYIMIKRRASAAGEEAEVSLRAE</sequence>
<feature type="compositionally biased region" description="Polar residues" evidence="1">
    <location>
        <begin position="133"/>
        <end position="143"/>
    </location>
</feature>
<keyword evidence="3" id="KW-1185">Reference proteome</keyword>
<reference evidence="2" key="2">
    <citation type="submission" date="2013-10" db="EMBL/GenBank/DDBJ databases">
        <authorList>
            <person name="Aslett M."/>
        </authorList>
    </citation>
    <scope>NUCLEOTIDE SEQUENCE [LARGE SCALE GENOMIC DNA]</scope>
    <source>
        <strain evidence="2">Houghton</strain>
    </source>
</reference>
<accession>U6GST6</accession>
<feature type="region of interest" description="Disordered" evidence="1">
    <location>
        <begin position="128"/>
        <end position="161"/>
    </location>
</feature>
<dbReference type="AlphaFoldDB" id="U6GST6"/>
<feature type="region of interest" description="Disordered" evidence="1">
    <location>
        <begin position="1"/>
        <end position="90"/>
    </location>
</feature>
<dbReference type="Proteomes" id="UP000018201">
    <property type="component" value="Unassembled WGS sequence"/>
</dbReference>
<evidence type="ECO:0000313" key="3">
    <source>
        <dbReference type="Proteomes" id="UP000018201"/>
    </source>
</evidence>
<protein>
    <submittedName>
        <fullName evidence="2">Uncharacterized protein</fullName>
    </submittedName>
</protein>
<dbReference type="OrthoDB" id="346331at2759"/>
<evidence type="ECO:0000256" key="1">
    <source>
        <dbReference type="SAM" id="MobiDB-lite"/>
    </source>
</evidence>
<evidence type="ECO:0000313" key="2">
    <source>
        <dbReference type="EMBL" id="CDI82612.1"/>
    </source>
</evidence>
<name>U6GST6_9EIME</name>
<dbReference type="EMBL" id="HG692377">
    <property type="protein sequence ID" value="CDI82612.1"/>
    <property type="molecule type" value="Genomic_DNA"/>
</dbReference>
<proteinExistence type="predicted"/>
<organism evidence="2 3">
    <name type="scientific">Eimeria praecox</name>
    <dbReference type="NCBI Taxonomy" id="51316"/>
    <lineage>
        <taxon>Eukaryota</taxon>
        <taxon>Sar</taxon>
        <taxon>Alveolata</taxon>
        <taxon>Apicomplexa</taxon>
        <taxon>Conoidasida</taxon>
        <taxon>Coccidia</taxon>
        <taxon>Eucoccidiorida</taxon>
        <taxon>Eimeriorina</taxon>
        <taxon>Eimeriidae</taxon>
        <taxon>Eimeria</taxon>
    </lineage>
</organism>
<reference evidence="2" key="1">
    <citation type="submission" date="2013-10" db="EMBL/GenBank/DDBJ databases">
        <title>Genomic analysis of the causative agents of coccidiosis in chickens.</title>
        <authorList>
            <person name="Reid A.J."/>
            <person name="Blake D."/>
            <person name="Billington K."/>
            <person name="Browne H."/>
            <person name="Dunn M."/>
            <person name="Hung S."/>
            <person name="Kawahara F."/>
            <person name="Miranda-Saavedra D."/>
            <person name="Mourier T."/>
            <person name="Nagra H."/>
            <person name="Otto T.D."/>
            <person name="Rawlings N."/>
            <person name="Sanchez A."/>
            <person name="Sanders M."/>
            <person name="Subramaniam C."/>
            <person name="Tay Y."/>
            <person name="Dear P."/>
            <person name="Doerig C."/>
            <person name="Gruber A."/>
            <person name="Parkinson J."/>
            <person name="Shirley M."/>
            <person name="Wan K.L."/>
            <person name="Berriman M."/>
            <person name="Tomley F."/>
            <person name="Pain A."/>
        </authorList>
    </citation>
    <scope>NUCLEOTIDE SEQUENCE [LARGE SCALE GENOMIC DNA]</scope>
    <source>
        <strain evidence="2">Houghton</strain>
    </source>
</reference>